<evidence type="ECO:0000313" key="3">
    <source>
        <dbReference type="Proteomes" id="UP000478008"/>
    </source>
</evidence>
<reference evidence="2 3" key="1">
    <citation type="submission" date="2019-07" db="EMBL/GenBank/DDBJ databases">
        <authorList>
            <person name="Friedrich A."/>
            <person name="Schacherer J."/>
        </authorList>
    </citation>
    <scope>NUCLEOTIDE SEQUENCE [LARGE SCALE GENOMIC DNA]</scope>
</reference>
<keyword evidence="3" id="KW-1185">Reference proteome</keyword>
<evidence type="ECO:0000259" key="1">
    <source>
        <dbReference type="Pfam" id="PF05205"/>
    </source>
</evidence>
<protein>
    <submittedName>
        <fullName evidence="2">DEBR0S6_01750g1_1</fullName>
    </submittedName>
</protein>
<proteinExistence type="predicted"/>
<accession>A0A7D9H6S1</accession>
<organism evidence="2 3">
    <name type="scientific">Dekkera bruxellensis</name>
    <name type="common">Brettanomyces custersii</name>
    <dbReference type="NCBI Taxonomy" id="5007"/>
    <lineage>
        <taxon>Eukaryota</taxon>
        <taxon>Fungi</taxon>
        <taxon>Dikarya</taxon>
        <taxon>Ascomycota</taxon>
        <taxon>Saccharomycotina</taxon>
        <taxon>Pichiomycetes</taxon>
        <taxon>Pichiales</taxon>
        <taxon>Pichiaceae</taxon>
        <taxon>Brettanomyces</taxon>
    </lineage>
</organism>
<dbReference type="AlphaFoldDB" id="A0A7D9H6S1"/>
<name>A0A7D9H6S1_DEKBR</name>
<feature type="domain" description="BOD1/SHG1" evidence="1">
    <location>
        <begin position="6"/>
        <end position="82"/>
    </location>
</feature>
<dbReference type="Pfam" id="PF05205">
    <property type="entry name" value="COMPASS-Shg1"/>
    <property type="match status" value="1"/>
</dbReference>
<gene>
    <name evidence="2" type="ORF">DEBR0S6_01750G</name>
</gene>
<evidence type="ECO:0000313" key="2">
    <source>
        <dbReference type="EMBL" id="VUG19865.1"/>
    </source>
</evidence>
<sequence length="145" mass="16467">MGYADIADQYKSEGKFDLKRRQLLDKFQNDTSGIKDKLNQLLEQLVDLKIEENPELLVENRGKLVAIIQASLTKQQLGKRLAGFKSKNDISSNESLEHGSVQQQKIIDEISKLLNQYVSETVTHNNELEHGLEGELSQITDKTKK</sequence>
<dbReference type="InterPro" id="IPR055264">
    <property type="entry name" value="BOD1/SHG1_dom"/>
</dbReference>
<dbReference type="EMBL" id="CABFWN010000006">
    <property type="protein sequence ID" value="VUG19865.1"/>
    <property type="molecule type" value="Genomic_DNA"/>
</dbReference>
<dbReference type="Proteomes" id="UP000478008">
    <property type="component" value="Unassembled WGS sequence"/>
</dbReference>